<organism evidence="2 3">
    <name type="scientific">Panagrellus redivivus</name>
    <name type="common">Microworm</name>
    <dbReference type="NCBI Taxonomy" id="6233"/>
    <lineage>
        <taxon>Eukaryota</taxon>
        <taxon>Metazoa</taxon>
        <taxon>Ecdysozoa</taxon>
        <taxon>Nematoda</taxon>
        <taxon>Chromadorea</taxon>
        <taxon>Rhabditida</taxon>
        <taxon>Tylenchina</taxon>
        <taxon>Panagrolaimomorpha</taxon>
        <taxon>Panagrolaimoidea</taxon>
        <taxon>Panagrolaimidae</taxon>
        <taxon>Panagrellus</taxon>
    </lineage>
</organism>
<sequence>MRHYKTYAAQFTNTVRIDIQEDLLGRNDTIKIEDQKIDGVVGFKWSITCQTWANRRVYGKRAESVIVIDVWGYDPYSFGNVQYGVRVQNAPAIDVYDKHINKSFYIPHDELYDTRGAIKKGQIVILVDATYYMPARVKEQNDRYLSQAAETVNRDVRLNVFELINGTDQAMDLEIVVGDGKIKGHKAFLSLVSPVFNAMFTHNTQEAQSGVVTIKDFDYATVKEAIDMLYGNPFKPISVGRAIYLLKFAEKYIIKVAVDNLETWISDKITTDAFALVVRHAWEHSSEKLKFACGKFYHQNFEIGSRNDFKQLEENVVKELANYASR</sequence>
<reference evidence="2" key="1">
    <citation type="journal article" date="2013" name="Genetics">
        <title>The draft genome and transcriptome of Panagrellus redivivus are shaped by the harsh demands of a free-living lifestyle.</title>
        <authorList>
            <person name="Srinivasan J."/>
            <person name="Dillman A.R."/>
            <person name="Macchietto M.G."/>
            <person name="Heikkinen L."/>
            <person name="Lakso M."/>
            <person name="Fracchia K.M."/>
            <person name="Antoshechkin I."/>
            <person name="Mortazavi A."/>
            <person name="Wong G."/>
            <person name="Sternberg P.W."/>
        </authorList>
    </citation>
    <scope>NUCLEOTIDE SEQUENCE [LARGE SCALE GENOMIC DNA]</scope>
    <source>
        <strain evidence="2">MT8872</strain>
    </source>
</reference>
<dbReference type="AlphaFoldDB" id="A0A7E4W231"/>
<proteinExistence type="predicted"/>
<keyword evidence="2" id="KW-1185">Reference proteome</keyword>
<dbReference type="WBParaSite" id="Pan_g6521.t1">
    <property type="protein sequence ID" value="Pan_g6521.t1"/>
    <property type="gene ID" value="Pan_g6521"/>
</dbReference>
<name>A0A7E4W231_PANRE</name>
<accession>A0A7E4W231</accession>
<dbReference type="InterPro" id="IPR000210">
    <property type="entry name" value="BTB/POZ_dom"/>
</dbReference>
<dbReference type="CDD" id="cd18186">
    <property type="entry name" value="BTB_POZ_ZBTB_KLHL-like"/>
    <property type="match status" value="1"/>
</dbReference>
<dbReference type="Pfam" id="PF00651">
    <property type="entry name" value="BTB"/>
    <property type="match status" value="1"/>
</dbReference>
<evidence type="ECO:0000313" key="2">
    <source>
        <dbReference type="Proteomes" id="UP000492821"/>
    </source>
</evidence>
<dbReference type="SUPFAM" id="SSF54695">
    <property type="entry name" value="POZ domain"/>
    <property type="match status" value="1"/>
</dbReference>
<protein>
    <submittedName>
        <fullName evidence="3">BTB domain-containing protein</fullName>
    </submittedName>
</protein>
<feature type="domain" description="BTB" evidence="1">
    <location>
        <begin position="171"/>
        <end position="230"/>
    </location>
</feature>
<dbReference type="InterPro" id="IPR011333">
    <property type="entry name" value="SKP1/BTB/POZ_sf"/>
</dbReference>
<dbReference type="Gene3D" id="3.30.710.10">
    <property type="entry name" value="Potassium Channel Kv1.1, Chain A"/>
    <property type="match status" value="1"/>
</dbReference>
<dbReference type="PANTHER" id="PTHR24413">
    <property type="entry name" value="SPECKLE-TYPE POZ PROTEIN"/>
    <property type="match status" value="1"/>
</dbReference>
<dbReference type="SMART" id="SM00225">
    <property type="entry name" value="BTB"/>
    <property type="match status" value="1"/>
</dbReference>
<dbReference type="PROSITE" id="PS50097">
    <property type="entry name" value="BTB"/>
    <property type="match status" value="1"/>
</dbReference>
<reference evidence="3" key="2">
    <citation type="submission" date="2020-10" db="UniProtKB">
        <authorList>
            <consortium name="WormBaseParasite"/>
        </authorList>
    </citation>
    <scope>IDENTIFICATION</scope>
</reference>
<evidence type="ECO:0000313" key="3">
    <source>
        <dbReference type="WBParaSite" id="Pan_g6521.t1"/>
    </source>
</evidence>
<dbReference type="Proteomes" id="UP000492821">
    <property type="component" value="Unassembled WGS sequence"/>
</dbReference>
<evidence type="ECO:0000259" key="1">
    <source>
        <dbReference type="PROSITE" id="PS50097"/>
    </source>
</evidence>